<name>A0A7W3T9D5_9ACTN</name>
<dbReference type="RefSeq" id="WP_182604480.1">
    <property type="nucleotide sequence ID" value="NZ_VKHT01000011.1"/>
</dbReference>
<dbReference type="AlphaFoldDB" id="A0A7W3T9D5"/>
<proteinExistence type="predicted"/>
<feature type="region of interest" description="Disordered" evidence="2">
    <location>
        <begin position="30"/>
        <end position="52"/>
    </location>
</feature>
<evidence type="ECO:0000256" key="1">
    <source>
        <dbReference type="ARBA" id="ARBA00022679"/>
    </source>
</evidence>
<dbReference type="InterPro" id="IPR000794">
    <property type="entry name" value="Beta-ketoacyl_synthase"/>
</dbReference>
<organism evidence="4 5">
    <name type="scientific">Streptomyces alkaliphilus</name>
    <dbReference type="NCBI Taxonomy" id="1472722"/>
    <lineage>
        <taxon>Bacteria</taxon>
        <taxon>Bacillati</taxon>
        <taxon>Actinomycetota</taxon>
        <taxon>Actinomycetes</taxon>
        <taxon>Kitasatosporales</taxon>
        <taxon>Streptomycetaceae</taxon>
        <taxon>Streptomyces</taxon>
    </lineage>
</organism>
<dbReference type="PANTHER" id="PTHR11712">
    <property type="entry name" value="POLYKETIDE SYNTHASE-RELATED"/>
    <property type="match status" value="1"/>
</dbReference>
<evidence type="ECO:0000259" key="3">
    <source>
        <dbReference type="Pfam" id="PF00109"/>
    </source>
</evidence>
<keyword evidence="1" id="KW-0808">Transferase</keyword>
<evidence type="ECO:0000313" key="5">
    <source>
        <dbReference type="Proteomes" id="UP000538929"/>
    </source>
</evidence>
<comment type="caution">
    <text evidence="4">The sequence shown here is derived from an EMBL/GenBank/DDBJ whole genome shotgun (WGS) entry which is preliminary data.</text>
</comment>
<feature type="domain" description="Beta-ketoacyl synthase-like N-terminal" evidence="3">
    <location>
        <begin position="48"/>
        <end position="186"/>
    </location>
</feature>
<evidence type="ECO:0000256" key="2">
    <source>
        <dbReference type="SAM" id="MobiDB-lite"/>
    </source>
</evidence>
<dbReference type="Pfam" id="PF00109">
    <property type="entry name" value="ketoacyl-synt"/>
    <property type="match status" value="1"/>
</dbReference>
<dbReference type="Gene3D" id="3.40.47.10">
    <property type="match status" value="1"/>
</dbReference>
<evidence type="ECO:0000313" key="4">
    <source>
        <dbReference type="EMBL" id="MBB0242684.1"/>
    </source>
</evidence>
<dbReference type="SUPFAM" id="SSF53901">
    <property type="entry name" value="Thiolase-like"/>
    <property type="match status" value="1"/>
</dbReference>
<dbReference type="PANTHER" id="PTHR11712:SF336">
    <property type="entry name" value="3-OXOACYL-[ACYL-CARRIER-PROTEIN] SYNTHASE, MITOCHONDRIAL"/>
    <property type="match status" value="1"/>
</dbReference>
<dbReference type="Proteomes" id="UP000538929">
    <property type="component" value="Unassembled WGS sequence"/>
</dbReference>
<dbReference type="InterPro" id="IPR016039">
    <property type="entry name" value="Thiolase-like"/>
</dbReference>
<dbReference type="GO" id="GO:0004315">
    <property type="term" value="F:3-oxoacyl-[acyl-carrier-protein] synthase activity"/>
    <property type="evidence" value="ECO:0007669"/>
    <property type="project" value="TreeGrafter"/>
</dbReference>
<protein>
    <submittedName>
        <fullName evidence="4">3-oxoacyl-ACP synthase</fullName>
    </submittedName>
</protein>
<accession>A0A7W3T9D5</accession>
<sequence>MRSHAYPGVVVTGTGVILPGADRPEAVTAGRGEHAEPVDPTRTLGRGGRPRGLRYKDRATQLAYCAADAALTDAGLLTDGDLTVPSHTVGVVVSSNTGNLDTVVRVVDTLRAGTTDALSPMDLPKVSCNVVASSVAIKYGLRGPNLMICNGTTSGLDAVRWAATMLETGRLTRAVVLGVEPDTAPTRTLLNGAPPLDGAVALVVEDTASATARGARVLARVGGHARGTGIAECVAALSAVNPTPPVAWQVPGRTVPEEVLPGVPRNDLTTAWGPGSGALGVLQCVAAVGAFATGATGAIYATAGDDDHDATAGLVLTPPSDSR</sequence>
<dbReference type="InterPro" id="IPR014030">
    <property type="entry name" value="Ketoacyl_synth_N"/>
</dbReference>
<dbReference type="EMBL" id="VKHT01000011">
    <property type="protein sequence ID" value="MBB0242684.1"/>
    <property type="molecule type" value="Genomic_DNA"/>
</dbReference>
<reference evidence="5" key="1">
    <citation type="submission" date="2019-10" db="EMBL/GenBank/DDBJ databases">
        <title>Streptomyces sp. nov., a novel actinobacterium isolated from alkaline environment.</title>
        <authorList>
            <person name="Golinska P."/>
        </authorList>
    </citation>
    <scope>NUCLEOTIDE SEQUENCE [LARGE SCALE GENOMIC DNA]</scope>
    <source>
        <strain evidence="5">DSM 42118</strain>
    </source>
</reference>
<gene>
    <name evidence="4" type="ORF">FNQ90_00815</name>
</gene>
<dbReference type="GO" id="GO:0006633">
    <property type="term" value="P:fatty acid biosynthetic process"/>
    <property type="evidence" value="ECO:0007669"/>
    <property type="project" value="TreeGrafter"/>
</dbReference>
<keyword evidence="5" id="KW-1185">Reference proteome</keyword>
<dbReference type="GO" id="GO:0005829">
    <property type="term" value="C:cytosol"/>
    <property type="evidence" value="ECO:0007669"/>
    <property type="project" value="TreeGrafter"/>
</dbReference>